<dbReference type="STRING" id="53345.LIU_08030"/>
<evidence type="ECO:0000313" key="1">
    <source>
        <dbReference type="EMBL" id="RCA10593.1"/>
    </source>
</evidence>
<organism evidence="1 3">
    <name type="scientific">Enterococcus durans</name>
    <dbReference type="NCBI Taxonomy" id="53345"/>
    <lineage>
        <taxon>Bacteria</taxon>
        <taxon>Bacillati</taxon>
        <taxon>Bacillota</taxon>
        <taxon>Bacilli</taxon>
        <taxon>Lactobacillales</taxon>
        <taxon>Enterococcaceae</taxon>
        <taxon>Enterococcus</taxon>
    </lineage>
</organism>
<sequence>MTRKYKIRKSGNSDITTIHPETKKYIGVETGESIIYIYQTDNTVKIAKAEEKLDIDSIVDSVMDQYNQPLKDLVDL</sequence>
<evidence type="ECO:0000313" key="4">
    <source>
        <dbReference type="Proteomes" id="UP000254070"/>
    </source>
</evidence>
<dbReference type="EMBL" id="LEPB01000004">
    <property type="protein sequence ID" value="RCA10593.1"/>
    <property type="molecule type" value="Genomic_DNA"/>
</dbReference>
<dbReference type="NCBIfam" id="TIGR02609">
    <property type="entry name" value="doc_partner"/>
    <property type="match status" value="1"/>
</dbReference>
<dbReference type="InterPro" id="IPR013432">
    <property type="entry name" value="Doc_partner"/>
</dbReference>
<dbReference type="AlphaFoldDB" id="A0A367CG49"/>
<dbReference type="Proteomes" id="UP000254070">
    <property type="component" value="Unassembled WGS sequence"/>
</dbReference>
<dbReference type="Proteomes" id="UP000252797">
    <property type="component" value="Unassembled WGS sequence"/>
</dbReference>
<protein>
    <submittedName>
        <fullName evidence="1 2">Addiction module antidote</fullName>
    </submittedName>
</protein>
<dbReference type="EMBL" id="UGIF01000002">
    <property type="protein sequence ID" value="STP30187.1"/>
    <property type="molecule type" value="Genomic_DNA"/>
</dbReference>
<gene>
    <name evidence="1" type="ORF">EA71_01345</name>
    <name evidence="2" type="ORF">NCTC8129_02427</name>
</gene>
<accession>A0A367CG49</accession>
<evidence type="ECO:0000313" key="2">
    <source>
        <dbReference type="EMBL" id="STP30187.1"/>
    </source>
</evidence>
<reference evidence="1 3" key="1">
    <citation type="submission" date="2015-06" db="EMBL/GenBank/DDBJ databases">
        <title>The Genome Sequence of Enterococcus durans 4EA1.</title>
        <authorList>
            <consortium name="The Broad Institute Genomics Platform"/>
            <consortium name="The Broad Institute Genome Sequencing Center for Infectious Disease"/>
            <person name="Earl A.M."/>
            <person name="Van Tyne D."/>
            <person name="Lebreton F."/>
            <person name="Saavedra J.T."/>
            <person name="Gilmore M.S."/>
            <person name="Manson Mcguire A."/>
            <person name="Clock S."/>
            <person name="Crupain M."/>
            <person name="Rangan U."/>
            <person name="Young S."/>
            <person name="Abouelleil A."/>
            <person name="Cao P."/>
            <person name="Chapman S.B."/>
            <person name="Griggs A."/>
            <person name="Priest M."/>
            <person name="Shea T."/>
            <person name="Wortman J."/>
            <person name="Nusbaum C."/>
            <person name="Birren B."/>
        </authorList>
    </citation>
    <scope>NUCLEOTIDE SEQUENCE [LARGE SCALE GENOMIC DNA]</scope>
    <source>
        <strain evidence="1 3">4EA1</strain>
    </source>
</reference>
<reference evidence="2 4" key="2">
    <citation type="submission" date="2018-06" db="EMBL/GenBank/DDBJ databases">
        <authorList>
            <consortium name="Pathogen Informatics"/>
            <person name="Doyle S."/>
        </authorList>
    </citation>
    <scope>NUCLEOTIDE SEQUENCE [LARGE SCALE GENOMIC DNA]</scope>
    <source>
        <strain evidence="2 4">NCTC8129</strain>
    </source>
</reference>
<evidence type="ECO:0000313" key="3">
    <source>
        <dbReference type="Proteomes" id="UP000252797"/>
    </source>
</evidence>
<name>A0A367CG49_9ENTE</name>
<proteinExistence type="predicted"/>